<sequence>MHDLLHELLKKPTSLTQASDLDRTNVGNARPMGLAWGTLEGDPTSLQFYLVNSAFFHIC</sequence>
<comment type="caution">
    <text evidence="1">The sequence shown here is derived from an EMBL/GenBank/DDBJ whole genome shotgun (WGS) entry which is preliminary data.</text>
</comment>
<dbReference type="Proteomes" id="UP000714275">
    <property type="component" value="Unassembled WGS sequence"/>
</dbReference>
<proteinExistence type="predicted"/>
<gene>
    <name evidence="1" type="ORF">EV702DRAFT_1109590</name>
</gene>
<name>A0A9P6ZT69_9AGAM</name>
<organism evidence="1 2">
    <name type="scientific">Suillus placidus</name>
    <dbReference type="NCBI Taxonomy" id="48579"/>
    <lineage>
        <taxon>Eukaryota</taxon>
        <taxon>Fungi</taxon>
        <taxon>Dikarya</taxon>
        <taxon>Basidiomycota</taxon>
        <taxon>Agaricomycotina</taxon>
        <taxon>Agaricomycetes</taxon>
        <taxon>Agaricomycetidae</taxon>
        <taxon>Boletales</taxon>
        <taxon>Suillineae</taxon>
        <taxon>Suillaceae</taxon>
        <taxon>Suillus</taxon>
    </lineage>
</organism>
<evidence type="ECO:0000313" key="1">
    <source>
        <dbReference type="EMBL" id="KAG1776305.1"/>
    </source>
</evidence>
<dbReference type="EMBL" id="JABBWD010000027">
    <property type="protein sequence ID" value="KAG1776305.1"/>
    <property type="molecule type" value="Genomic_DNA"/>
</dbReference>
<dbReference type="OrthoDB" id="3055650at2759"/>
<accession>A0A9P6ZT69</accession>
<feature type="non-terminal residue" evidence="1">
    <location>
        <position position="59"/>
    </location>
</feature>
<reference evidence="1" key="1">
    <citation type="journal article" date="2020" name="New Phytol.">
        <title>Comparative genomics reveals dynamic genome evolution in host specialist ectomycorrhizal fungi.</title>
        <authorList>
            <person name="Lofgren L.A."/>
            <person name="Nguyen N.H."/>
            <person name="Vilgalys R."/>
            <person name="Ruytinx J."/>
            <person name="Liao H.L."/>
            <person name="Branco S."/>
            <person name="Kuo A."/>
            <person name="LaButti K."/>
            <person name="Lipzen A."/>
            <person name="Andreopoulos W."/>
            <person name="Pangilinan J."/>
            <person name="Riley R."/>
            <person name="Hundley H."/>
            <person name="Na H."/>
            <person name="Barry K."/>
            <person name="Grigoriev I.V."/>
            <person name="Stajich J.E."/>
            <person name="Kennedy P.G."/>
        </authorList>
    </citation>
    <scope>NUCLEOTIDE SEQUENCE</scope>
    <source>
        <strain evidence="1">DOB743</strain>
    </source>
</reference>
<keyword evidence="2" id="KW-1185">Reference proteome</keyword>
<dbReference type="AlphaFoldDB" id="A0A9P6ZT69"/>
<protein>
    <submittedName>
        <fullName evidence="1">Uncharacterized protein</fullName>
    </submittedName>
</protein>
<evidence type="ECO:0000313" key="2">
    <source>
        <dbReference type="Proteomes" id="UP000714275"/>
    </source>
</evidence>